<reference evidence="2 3" key="1">
    <citation type="submission" date="2014-04" db="EMBL/GenBank/DDBJ databases">
        <authorList>
            <consortium name="DOE Joint Genome Institute"/>
            <person name="Kuo A."/>
            <person name="Kohler A."/>
            <person name="Nagy L.G."/>
            <person name="Floudas D."/>
            <person name="Copeland A."/>
            <person name="Barry K.W."/>
            <person name="Cichocki N."/>
            <person name="Veneault-Fourrey C."/>
            <person name="LaButti K."/>
            <person name="Lindquist E.A."/>
            <person name="Lipzen A."/>
            <person name="Lundell T."/>
            <person name="Morin E."/>
            <person name="Murat C."/>
            <person name="Sun H."/>
            <person name="Tunlid A."/>
            <person name="Henrissat B."/>
            <person name="Grigoriev I.V."/>
            <person name="Hibbett D.S."/>
            <person name="Martin F."/>
            <person name="Nordberg H.P."/>
            <person name="Cantor M.N."/>
            <person name="Hua S.X."/>
        </authorList>
    </citation>
    <scope>NUCLEOTIDE SEQUENCE [LARGE SCALE GENOMIC DNA]</scope>
    <source>
        <strain evidence="2 3">Foug A</strain>
    </source>
</reference>
<dbReference type="EMBL" id="KN822014">
    <property type="protein sequence ID" value="KIM67138.1"/>
    <property type="molecule type" value="Genomic_DNA"/>
</dbReference>
<gene>
    <name evidence="2" type="ORF">SCLCIDRAFT_1210623</name>
</gene>
<feature type="region of interest" description="Disordered" evidence="1">
    <location>
        <begin position="31"/>
        <end position="97"/>
    </location>
</feature>
<dbReference type="AlphaFoldDB" id="A0A0C3A0G5"/>
<dbReference type="InParanoid" id="A0A0C3A0G5"/>
<organism evidence="2 3">
    <name type="scientific">Scleroderma citrinum Foug A</name>
    <dbReference type="NCBI Taxonomy" id="1036808"/>
    <lineage>
        <taxon>Eukaryota</taxon>
        <taxon>Fungi</taxon>
        <taxon>Dikarya</taxon>
        <taxon>Basidiomycota</taxon>
        <taxon>Agaricomycotina</taxon>
        <taxon>Agaricomycetes</taxon>
        <taxon>Agaricomycetidae</taxon>
        <taxon>Boletales</taxon>
        <taxon>Sclerodermatineae</taxon>
        <taxon>Sclerodermataceae</taxon>
        <taxon>Scleroderma</taxon>
    </lineage>
</organism>
<evidence type="ECO:0000313" key="3">
    <source>
        <dbReference type="Proteomes" id="UP000053989"/>
    </source>
</evidence>
<name>A0A0C3A0G5_9AGAM</name>
<feature type="compositionally biased region" description="Low complexity" evidence="1">
    <location>
        <begin position="218"/>
        <end position="227"/>
    </location>
</feature>
<dbReference type="Proteomes" id="UP000053989">
    <property type="component" value="Unassembled WGS sequence"/>
</dbReference>
<accession>A0A0C3A0G5</accession>
<sequence length="495" mass="54151">MFHFSTDRLAGLDNMILKITVPSKLPSVIPNNDPICHNPHRRTKKITKHKPQGATRVPLGDKTNTNRIPSDVLPQEEKYDNRTSSTMPCYPSDGPDKLPTMVATQPCGVKYSLTGDEDSFRPLPPLPTASPLQLPSFLDLSVPSSTPTSAFPIHRSTSSAPTALFCVPAEPRKRFVRKARKEVPAGPHWIPAFHHPNSPYVPWTLPVRQRILPPPSPVSLSPDESSPCSRSGALAPEPWASHSFSGSPKFSRKDKGSSSWKSFKNTIKKGVKRVVARLGKTKKVSKEPPNIQDIPRSSGDNNIMGTCTTPAAICPEPPILVDNSRSRISMASFSSSDSTTLATWLAERCTAASETAHHASGGMSIEAYEFMGSWLDLRHVDDSWVCGHQECSVHLSDGTPNAMCGHVTVFRAALPFDRPDLYKTVPQRVASTLFLSTESLIVPSRFCSLPRLPSHSFDMTAPCDTVSSPGRADAERRLPCKKSREVSMPGGWTFC</sequence>
<proteinExistence type="predicted"/>
<feature type="region of interest" description="Disordered" evidence="1">
    <location>
        <begin position="214"/>
        <end position="261"/>
    </location>
</feature>
<dbReference type="OrthoDB" id="2690983at2759"/>
<dbReference type="HOGENOM" id="CLU_551146_0_0_1"/>
<evidence type="ECO:0000256" key="1">
    <source>
        <dbReference type="SAM" id="MobiDB-lite"/>
    </source>
</evidence>
<evidence type="ECO:0000313" key="2">
    <source>
        <dbReference type="EMBL" id="KIM67138.1"/>
    </source>
</evidence>
<reference evidence="3" key="2">
    <citation type="submission" date="2015-01" db="EMBL/GenBank/DDBJ databases">
        <title>Evolutionary Origins and Diversification of the Mycorrhizal Mutualists.</title>
        <authorList>
            <consortium name="DOE Joint Genome Institute"/>
            <consortium name="Mycorrhizal Genomics Consortium"/>
            <person name="Kohler A."/>
            <person name="Kuo A."/>
            <person name="Nagy L.G."/>
            <person name="Floudas D."/>
            <person name="Copeland A."/>
            <person name="Barry K.W."/>
            <person name="Cichocki N."/>
            <person name="Veneault-Fourrey C."/>
            <person name="LaButti K."/>
            <person name="Lindquist E.A."/>
            <person name="Lipzen A."/>
            <person name="Lundell T."/>
            <person name="Morin E."/>
            <person name="Murat C."/>
            <person name="Riley R."/>
            <person name="Ohm R."/>
            <person name="Sun H."/>
            <person name="Tunlid A."/>
            <person name="Henrissat B."/>
            <person name="Grigoriev I.V."/>
            <person name="Hibbett D.S."/>
            <person name="Martin F."/>
        </authorList>
    </citation>
    <scope>NUCLEOTIDE SEQUENCE [LARGE SCALE GENOMIC DNA]</scope>
    <source>
        <strain evidence="3">Foug A</strain>
    </source>
</reference>
<keyword evidence="3" id="KW-1185">Reference proteome</keyword>
<feature type="region of interest" description="Disordered" evidence="1">
    <location>
        <begin position="282"/>
        <end position="302"/>
    </location>
</feature>
<protein>
    <submittedName>
        <fullName evidence="2">Uncharacterized protein</fullName>
    </submittedName>
</protein>
<feature type="compositionally biased region" description="Basic residues" evidence="1">
    <location>
        <begin position="38"/>
        <end position="51"/>
    </location>
</feature>